<reference evidence="7 8" key="1">
    <citation type="submission" date="2022-10" db="EMBL/GenBank/DDBJ databases">
        <title>Draft genome sequence of Streptomyces sp. YSPA8.</title>
        <authorList>
            <person name="Moriuchi R."/>
            <person name="Dohra H."/>
            <person name="Yamamura H."/>
            <person name="Kodani S."/>
        </authorList>
    </citation>
    <scope>NUCLEOTIDE SEQUENCE [LARGE SCALE GENOMIC DNA]</scope>
    <source>
        <strain evidence="7 8">YSPA8</strain>
    </source>
</reference>
<feature type="compositionally biased region" description="Low complexity" evidence="5">
    <location>
        <begin position="17"/>
        <end position="26"/>
    </location>
</feature>
<dbReference type="InterPro" id="IPR029055">
    <property type="entry name" value="Ntn_hydrolases_N"/>
</dbReference>
<evidence type="ECO:0000256" key="5">
    <source>
        <dbReference type="SAM" id="MobiDB-lite"/>
    </source>
</evidence>
<dbReference type="SUPFAM" id="SSF56235">
    <property type="entry name" value="N-terminal nucleophile aminohydrolases (Ntn hydrolases)"/>
    <property type="match status" value="1"/>
</dbReference>
<gene>
    <name evidence="7" type="ORF">SYYSPA8_00550</name>
</gene>
<sequence length="529" mass="56979">MSAPAAGTARPRRDTRPPAARSAAPSLRLVRTPDGVRAAGAHEARLGHAVGGHDLDDPAVPEGVFASWRWDGGRLLVRTDRYGMFPLFYRAGAGSIALSTRVEELLTPGEDAEPDHDALAVFVRLGFFLAEDTCFTGIRALPPAATLTWTPAAGVRIDAGERGPRGTVDTDRERAVDGFVELFRAAVARRLPPAPYLLPLSGGRDSRHILLELCRQGVPPKLCVSGAKFPPDPGADAEVAAALARRLGLAHRTLTPRRSQFRAELTANTAQSMTTLDGAWTLPLLAYLGRHSPVTYDGIGGGELAQNPSIGLIRDLPRELSAPAALPELADTLLRAAGRTGPHIDWLLGPRHAALWSQERARARLVAELARHRDAAFPLGSFFFWNRTRRSIAMAPYALAPASTVVHAPYLDHALFDHLSTVPHRHLIDGDFHDRALARAYPEHDGFPFAAAVPGRHGAALARHRLAYLGRLYGHALAAEPRWLRAGEGMLGRLLAAGRGPGGPVRVSRLLPLTLYLLQLESLATGRTT</sequence>
<evidence type="ECO:0000256" key="1">
    <source>
        <dbReference type="ARBA" id="ARBA00005187"/>
    </source>
</evidence>
<evidence type="ECO:0000256" key="2">
    <source>
        <dbReference type="ARBA" id="ARBA00012737"/>
    </source>
</evidence>
<dbReference type="EC" id="6.3.5.4" evidence="2"/>
<comment type="catalytic activity">
    <reaction evidence="4">
        <text>L-aspartate + L-glutamine + ATP + H2O = L-asparagine + L-glutamate + AMP + diphosphate + H(+)</text>
        <dbReference type="Rhea" id="RHEA:12228"/>
        <dbReference type="ChEBI" id="CHEBI:15377"/>
        <dbReference type="ChEBI" id="CHEBI:15378"/>
        <dbReference type="ChEBI" id="CHEBI:29985"/>
        <dbReference type="ChEBI" id="CHEBI:29991"/>
        <dbReference type="ChEBI" id="CHEBI:30616"/>
        <dbReference type="ChEBI" id="CHEBI:33019"/>
        <dbReference type="ChEBI" id="CHEBI:58048"/>
        <dbReference type="ChEBI" id="CHEBI:58359"/>
        <dbReference type="ChEBI" id="CHEBI:456215"/>
        <dbReference type="EC" id="6.3.5.4"/>
    </reaction>
</comment>
<organism evidence="7 8">
    <name type="scientific">Streptomyces yaizuensis</name>
    <dbReference type="NCBI Taxonomy" id="2989713"/>
    <lineage>
        <taxon>Bacteria</taxon>
        <taxon>Bacillati</taxon>
        <taxon>Actinomycetota</taxon>
        <taxon>Actinomycetes</taxon>
        <taxon>Kitasatosporales</taxon>
        <taxon>Streptomycetaceae</taxon>
        <taxon>Streptomyces</taxon>
    </lineage>
</organism>
<feature type="region of interest" description="Disordered" evidence="5">
    <location>
        <begin position="1"/>
        <end position="26"/>
    </location>
</feature>
<dbReference type="Proteomes" id="UP001291653">
    <property type="component" value="Unassembled WGS sequence"/>
</dbReference>
<dbReference type="InterPro" id="IPR001962">
    <property type="entry name" value="Asn_synthase"/>
</dbReference>
<dbReference type="EMBL" id="BSBI01000001">
    <property type="protein sequence ID" value="GLF92729.1"/>
    <property type="molecule type" value="Genomic_DNA"/>
</dbReference>
<dbReference type="SUPFAM" id="SSF52402">
    <property type="entry name" value="Adenine nucleotide alpha hydrolases-like"/>
    <property type="match status" value="1"/>
</dbReference>
<dbReference type="Gene3D" id="3.60.20.10">
    <property type="entry name" value="Glutamine Phosphoribosylpyrophosphate, subunit 1, domain 1"/>
    <property type="match status" value="1"/>
</dbReference>
<keyword evidence="3" id="KW-0028">Amino-acid biosynthesis</keyword>
<evidence type="ECO:0000259" key="6">
    <source>
        <dbReference type="Pfam" id="PF00733"/>
    </source>
</evidence>
<dbReference type="Pfam" id="PF00733">
    <property type="entry name" value="Asn_synthase"/>
    <property type="match status" value="1"/>
</dbReference>
<keyword evidence="3" id="KW-0061">Asparagine biosynthesis</keyword>
<comment type="pathway">
    <text evidence="1">Amino-acid biosynthesis; L-asparagine biosynthesis; L-asparagine from L-aspartate (L-Gln route): step 1/1.</text>
</comment>
<proteinExistence type="predicted"/>
<dbReference type="InterPro" id="IPR051786">
    <property type="entry name" value="ASN_synthetase/amidase"/>
</dbReference>
<dbReference type="RefSeq" id="WP_323444852.1">
    <property type="nucleotide sequence ID" value="NZ_BSBI01000001.1"/>
</dbReference>
<evidence type="ECO:0000313" key="7">
    <source>
        <dbReference type="EMBL" id="GLF92729.1"/>
    </source>
</evidence>
<dbReference type="PANTHER" id="PTHR43284:SF1">
    <property type="entry name" value="ASPARAGINE SYNTHETASE"/>
    <property type="match status" value="1"/>
</dbReference>
<name>A0ABQ5NQS0_9ACTN</name>
<dbReference type="Gene3D" id="3.40.50.620">
    <property type="entry name" value="HUPs"/>
    <property type="match status" value="1"/>
</dbReference>
<accession>A0ABQ5NQS0</accession>
<dbReference type="InterPro" id="IPR014729">
    <property type="entry name" value="Rossmann-like_a/b/a_fold"/>
</dbReference>
<keyword evidence="8" id="KW-1185">Reference proteome</keyword>
<feature type="domain" description="Asparagine synthetase" evidence="6">
    <location>
        <begin position="181"/>
        <end position="430"/>
    </location>
</feature>
<evidence type="ECO:0000256" key="3">
    <source>
        <dbReference type="ARBA" id="ARBA00022888"/>
    </source>
</evidence>
<comment type="caution">
    <text evidence="7">The sequence shown here is derived from an EMBL/GenBank/DDBJ whole genome shotgun (WGS) entry which is preliminary data.</text>
</comment>
<evidence type="ECO:0000313" key="8">
    <source>
        <dbReference type="Proteomes" id="UP001291653"/>
    </source>
</evidence>
<protein>
    <recommendedName>
        <fullName evidence="2">asparagine synthase (glutamine-hydrolyzing)</fullName>
        <ecNumber evidence="2">6.3.5.4</ecNumber>
    </recommendedName>
</protein>
<dbReference type="PANTHER" id="PTHR43284">
    <property type="entry name" value="ASPARAGINE SYNTHETASE (GLUTAMINE-HYDROLYZING)"/>
    <property type="match status" value="1"/>
</dbReference>
<evidence type="ECO:0000256" key="4">
    <source>
        <dbReference type="ARBA" id="ARBA00048741"/>
    </source>
</evidence>